<evidence type="ECO:0000313" key="3">
    <source>
        <dbReference type="Proteomes" id="UP000006591"/>
    </source>
</evidence>
<accession>A0A0E0FI35</accession>
<feature type="region of interest" description="Disordered" evidence="1">
    <location>
        <begin position="202"/>
        <end position="227"/>
    </location>
</feature>
<reference evidence="2" key="1">
    <citation type="submission" date="2015-04" db="UniProtKB">
        <authorList>
            <consortium name="EnsemblPlants"/>
        </authorList>
    </citation>
    <scope>IDENTIFICATION</scope>
    <source>
        <strain evidence="2">SL10</strain>
    </source>
</reference>
<organism evidence="2">
    <name type="scientific">Oryza nivara</name>
    <name type="common">Indian wild rice</name>
    <name type="synonym">Oryza sativa f. spontanea</name>
    <dbReference type="NCBI Taxonomy" id="4536"/>
    <lineage>
        <taxon>Eukaryota</taxon>
        <taxon>Viridiplantae</taxon>
        <taxon>Streptophyta</taxon>
        <taxon>Embryophyta</taxon>
        <taxon>Tracheophyta</taxon>
        <taxon>Spermatophyta</taxon>
        <taxon>Magnoliopsida</taxon>
        <taxon>Liliopsida</taxon>
        <taxon>Poales</taxon>
        <taxon>Poaceae</taxon>
        <taxon>BOP clade</taxon>
        <taxon>Oryzoideae</taxon>
        <taxon>Oryzeae</taxon>
        <taxon>Oryzinae</taxon>
        <taxon>Oryza</taxon>
    </lineage>
</organism>
<dbReference type="HOGENOM" id="CLU_1221366_0_0_1"/>
<evidence type="ECO:0000256" key="1">
    <source>
        <dbReference type="SAM" id="MobiDB-lite"/>
    </source>
</evidence>
<reference evidence="2" key="2">
    <citation type="submission" date="2018-04" db="EMBL/GenBank/DDBJ databases">
        <title>OnivRS2 (Oryza nivara Reference Sequence Version 2).</title>
        <authorList>
            <person name="Zhang J."/>
            <person name="Kudrna D."/>
            <person name="Lee S."/>
            <person name="Talag J."/>
            <person name="Rajasekar S."/>
            <person name="Welchert J."/>
            <person name="Hsing Y.-I."/>
            <person name="Wing R.A."/>
        </authorList>
    </citation>
    <scope>NUCLEOTIDE SEQUENCE [LARGE SCALE GENOMIC DNA]</scope>
</reference>
<sequence length="227" mass="24937">MAHDVFLLHLRQRVSVQKAEQHLEHLRLHFFNAHDSSSVAFLHQAVELRSEDRRPRRKHAPVRGERLAADLKHHIRALLGLQQVTELLVHVRRGHGYKGFSSGEYLGRLLGADLAEDENVAPDGEGVIPEIVRLLEIFPFDELLIAPSPRTPTNKSCIFTWLAKLIWYFACTEKSALLFSSSTSGVDGCPVGVVFDPPAVTADGEPAGSEERAGGGALGKGVAIDLE</sequence>
<protein>
    <submittedName>
        <fullName evidence="2">Uncharacterized protein</fullName>
    </submittedName>
</protein>
<proteinExistence type="predicted"/>
<dbReference type="AlphaFoldDB" id="A0A0E0FI35"/>
<dbReference type="EnsemblPlants" id="ONIVA01G08380.1">
    <property type="protein sequence ID" value="ONIVA01G08380.1"/>
    <property type="gene ID" value="ONIVA01G08380"/>
</dbReference>
<evidence type="ECO:0000313" key="2">
    <source>
        <dbReference type="EnsemblPlants" id="ONIVA01G08380.1"/>
    </source>
</evidence>
<dbReference type="Proteomes" id="UP000006591">
    <property type="component" value="Chromosome 1"/>
</dbReference>
<keyword evidence="3" id="KW-1185">Reference proteome</keyword>
<name>A0A0E0FI35_ORYNI</name>
<dbReference type="Gramene" id="ONIVA01G08380.1">
    <property type="protein sequence ID" value="ONIVA01G08380.1"/>
    <property type="gene ID" value="ONIVA01G08380"/>
</dbReference>